<dbReference type="Pfam" id="PF17863">
    <property type="entry name" value="AAA_lid_2"/>
    <property type="match status" value="1"/>
</dbReference>
<feature type="region of interest" description="Disordered" evidence="4">
    <location>
        <begin position="1"/>
        <end position="34"/>
    </location>
</feature>
<keyword evidence="2" id="KW-0067">ATP-binding</keyword>
<comment type="similarity">
    <text evidence="3">Belongs to the MoxR family.</text>
</comment>
<dbReference type="Gene3D" id="3.40.50.300">
    <property type="entry name" value="P-loop containing nucleotide triphosphate hydrolases"/>
    <property type="match status" value="1"/>
</dbReference>
<feature type="domain" description="ChlI/MoxR AAA lid" evidence="6">
    <location>
        <begin position="274"/>
        <end position="346"/>
    </location>
</feature>
<evidence type="ECO:0000256" key="1">
    <source>
        <dbReference type="ARBA" id="ARBA00022741"/>
    </source>
</evidence>
<dbReference type="GO" id="GO:0016887">
    <property type="term" value="F:ATP hydrolysis activity"/>
    <property type="evidence" value="ECO:0007669"/>
    <property type="project" value="InterPro"/>
</dbReference>
<dbReference type="InterPro" id="IPR027417">
    <property type="entry name" value="P-loop_NTPase"/>
</dbReference>
<evidence type="ECO:0000259" key="5">
    <source>
        <dbReference type="Pfam" id="PF07726"/>
    </source>
</evidence>
<feature type="compositionally biased region" description="Low complexity" evidence="4">
    <location>
        <begin position="1"/>
        <end position="15"/>
    </location>
</feature>
<dbReference type="PIRSF" id="PIRSF002849">
    <property type="entry name" value="AAA_ATPase_chaperone_MoxR_prd"/>
    <property type="match status" value="1"/>
</dbReference>
<protein>
    <submittedName>
        <fullName evidence="7">MoxR family ATPase</fullName>
    </submittedName>
</protein>
<dbReference type="GO" id="GO:0005524">
    <property type="term" value="F:ATP binding"/>
    <property type="evidence" value="ECO:0007669"/>
    <property type="project" value="UniProtKB-KW"/>
</dbReference>
<evidence type="ECO:0000256" key="4">
    <source>
        <dbReference type="SAM" id="MobiDB-lite"/>
    </source>
</evidence>
<dbReference type="Proteomes" id="UP000535020">
    <property type="component" value="Unassembled WGS sequence"/>
</dbReference>
<accession>A0A7Y8Y269</accession>
<feature type="compositionally biased region" description="Polar residues" evidence="4">
    <location>
        <begin position="21"/>
        <end position="30"/>
    </location>
</feature>
<dbReference type="PANTHER" id="PTHR42759:SF1">
    <property type="entry name" value="MAGNESIUM-CHELATASE SUBUNIT CHLD"/>
    <property type="match status" value="1"/>
</dbReference>
<dbReference type="PANTHER" id="PTHR42759">
    <property type="entry name" value="MOXR FAMILY PROTEIN"/>
    <property type="match status" value="1"/>
</dbReference>
<dbReference type="InterPro" id="IPR041628">
    <property type="entry name" value="ChlI/MoxR_AAA_lid"/>
</dbReference>
<dbReference type="FunFam" id="3.40.50.300:FF:000640">
    <property type="entry name" value="MoxR family ATPase"/>
    <property type="match status" value="1"/>
</dbReference>
<dbReference type="Gene3D" id="1.10.8.80">
    <property type="entry name" value="Magnesium chelatase subunit I, C-Terminal domain"/>
    <property type="match status" value="1"/>
</dbReference>
<feature type="domain" description="ATPase AAA-3" evidence="5">
    <location>
        <begin position="78"/>
        <end position="208"/>
    </location>
</feature>
<gene>
    <name evidence="7" type="ORF">HZF10_09910</name>
</gene>
<evidence type="ECO:0000256" key="2">
    <source>
        <dbReference type="ARBA" id="ARBA00022840"/>
    </source>
</evidence>
<keyword evidence="8" id="KW-1185">Reference proteome</keyword>
<dbReference type="SUPFAM" id="SSF52540">
    <property type="entry name" value="P-loop containing nucleoside triphosphate hydrolases"/>
    <property type="match status" value="1"/>
</dbReference>
<dbReference type="Pfam" id="PF07726">
    <property type="entry name" value="AAA_3"/>
    <property type="match status" value="1"/>
</dbReference>
<proteinExistence type="inferred from homology"/>
<evidence type="ECO:0000313" key="8">
    <source>
        <dbReference type="Proteomes" id="UP000535020"/>
    </source>
</evidence>
<name>A0A7Y8Y269_9FLAO</name>
<organism evidence="7 8">
    <name type="scientific">Flavobacterium agri</name>
    <dbReference type="NCBI Taxonomy" id="2743471"/>
    <lineage>
        <taxon>Bacteria</taxon>
        <taxon>Pseudomonadati</taxon>
        <taxon>Bacteroidota</taxon>
        <taxon>Flavobacteriia</taxon>
        <taxon>Flavobacteriales</taxon>
        <taxon>Flavobacteriaceae</taxon>
        <taxon>Flavobacterium</taxon>
    </lineage>
</organism>
<dbReference type="AlphaFoldDB" id="A0A7Y8Y269"/>
<evidence type="ECO:0000259" key="6">
    <source>
        <dbReference type="Pfam" id="PF17863"/>
    </source>
</evidence>
<sequence length="354" mass="39824">MENENQNQEPQNNDNRFMPSFGSTPDNASSGDVHFNNRINLAPLSESLEKVRRELSSVIVGQEKMIDQLLVALLSNGHVLLEGVPGVAKTITAKLLAKTTDIGFSRIQFTPDLMPSDILGTSVYDQKKTEFEFRKGPVFSNLILIDEINRAPAKTQAALFEVMEERQVTIDGKRYEMDAPFLVVATQNPIEQEGTYRLPEAQLDRFLFKISVDYPKLSQEIDIIMREHKLQSHDKLENIKPVISGKQISEFQALVKQIIIEPQLVEYIAKIVINTRENAFLYLGASPRASIAILNASKGFAALRGRDFVTPEDIKDAAIPVLQHRIIVTPEREMEGLTSTEIIKQILESVEIPR</sequence>
<dbReference type="EMBL" id="JACBJI010000003">
    <property type="protein sequence ID" value="NYA71234.1"/>
    <property type="molecule type" value="Genomic_DNA"/>
</dbReference>
<keyword evidence="1" id="KW-0547">Nucleotide-binding</keyword>
<evidence type="ECO:0000313" key="7">
    <source>
        <dbReference type="EMBL" id="NYA71234.1"/>
    </source>
</evidence>
<comment type="caution">
    <text evidence="7">The sequence shown here is derived from an EMBL/GenBank/DDBJ whole genome shotgun (WGS) entry which is preliminary data.</text>
</comment>
<reference evidence="7 8" key="1">
    <citation type="submission" date="2020-07" db="EMBL/GenBank/DDBJ databases">
        <authorList>
            <person name="Sun Q."/>
        </authorList>
    </citation>
    <scope>NUCLEOTIDE SEQUENCE [LARGE SCALE GENOMIC DNA]</scope>
    <source>
        <strain evidence="7 8">MAH-1</strain>
    </source>
</reference>
<evidence type="ECO:0000256" key="3">
    <source>
        <dbReference type="ARBA" id="ARBA00061607"/>
    </source>
</evidence>
<dbReference type="InterPro" id="IPR050764">
    <property type="entry name" value="CbbQ/NirQ/NorQ/GpvN"/>
</dbReference>
<dbReference type="InterPro" id="IPR011703">
    <property type="entry name" value="ATPase_AAA-3"/>
</dbReference>